<feature type="domain" description="Alpha-D-phosphohexomutase alpha/beta/alpha" evidence="10">
    <location>
        <begin position="165"/>
        <end position="248"/>
    </location>
</feature>
<dbReference type="Pfam" id="PF02879">
    <property type="entry name" value="PGM_PMM_II"/>
    <property type="match status" value="1"/>
</dbReference>
<dbReference type="PRINTS" id="PR00509">
    <property type="entry name" value="PGMPMM"/>
</dbReference>
<dbReference type="InterPro" id="IPR005844">
    <property type="entry name" value="A-D-PHexomutase_a/b/a-I"/>
</dbReference>
<dbReference type="Pfam" id="PF02878">
    <property type="entry name" value="PGM_PMM_I"/>
    <property type="match status" value="1"/>
</dbReference>
<comment type="cofactor">
    <cofactor evidence="1">
        <name>Mg(2+)</name>
        <dbReference type="ChEBI" id="CHEBI:18420"/>
    </cofactor>
</comment>
<evidence type="ECO:0000256" key="3">
    <source>
        <dbReference type="ARBA" id="ARBA00022553"/>
    </source>
</evidence>
<dbReference type="InterPro" id="IPR005845">
    <property type="entry name" value="A-D-PHexomutase_a/b/a-II"/>
</dbReference>
<evidence type="ECO:0000256" key="5">
    <source>
        <dbReference type="ARBA" id="ARBA00022842"/>
    </source>
</evidence>
<evidence type="ECO:0000313" key="13">
    <source>
        <dbReference type="Proteomes" id="UP000324020"/>
    </source>
</evidence>
<dbReference type="CDD" id="cd03087">
    <property type="entry name" value="PGM_like1"/>
    <property type="match status" value="1"/>
</dbReference>
<dbReference type="InterPro" id="IPR036900">
    <property type="entry name" value="A-D-PHexomutase_C_sf"/>
</dbReference>
<dbReference type="SUPFAM" id="SSF55957">
    <property type="entry name" value="Phosphoglucomutase, C-terminal domain"/>
    <property type="match status" value="1"/>
</dbReference>
<organism evidence="12 13">
    <name type="scientific">Halorubrum xinjiangense</name>
    <dbReference type="NCBI Taxonomy" id="261291"/>
    <lineage>
        <taxon>Archaea</taxon>
        <taxon>Methanobacteriati</taxon>
        <taxon>Methanobacteriota</taxon>
        <taxon>Stenosarchaea group</taxon>
        <taxon>Halobacteria</taxon>
        <taxon>Halobacteriales</taxon>
        <taxon>Haloferacaceae</taxon>
        <taxon>Halorubrum</taxon>
    </lineage>
</organism>
<dbReference type="Pfam" id="PF00408">
    <property type="entry name" value="PGM_PMM_IV"/>
    <property type="match status" value="1"/>
</dbReference>
<dbReference type="InterPro" id="IPR016055">
    <property type="entry name" value="A-D-PHexomutase_a/b/a-I/II/III"/>
</dbReference>
<dbReference type="InterPro" id="IPR005846">
    <property type="entry name" value="A-D-PHexomutase_a/b/a-III"/>
</dbReference>
<dbReference type="NCBIfam" id="TIGR03990">
    <property type="entry name" value="Arch_GlmM"/>
    <property type="match status" value="1"/>
</dbReference>
<feature type="domain" description="Alpha-D-phosphohexomutase alpha/beta/alpha" evidence="11">
    <location>
        <begin position="253"/>
        <end position="357"/>
    </location>
</feature>
<evidence type="ECO:0000259" key="10">
    <source>
        <dbReference type="Pfam" id="PF02879"/>
    </source>
</evidence>
<dbReference type="AlphaFoldDB" id="A0A1G7NKV5"/>
<dbReference type="OrthoDB" id="10363at2157"/>
<dbReference type="GO" id="GO:0008966">
    <property type="term" value="F:phosphoglucosamine mutase activity"/>
    <property type="evidence" value="ECO:0007669"/>
    <property type="project" value="InterPro"/>
</dbReference>
<keyword evidence="3" id="KW-0597">Phosphoprotein</keyword>
<feature type="domain" description="Alpha-D-phosphohexomutase C-terminal" evidence="8">
    <location>
        <begin position="370"/>
        <end position="432"/>
    </location>
</feature>
<evidence type="ECO:0000313" key="12">
    <source>
        <dbReference type="EMBL" id="SDF74704.1"/>
    </source>
</evidence>
<dbReference type="InterPro" id="IPR024086">
    <property type="entry name" value="GlmM_arc-type"/>
</dbReference>
<evidence type="ECO:0000259" key="11">
    <source>
        <dbReference type="Pfam" id="PF02880"/>
    </source>
</evidence>
<dbReference type="EMBL" id="FNBO01000008">
    <property type="protein sequence ID" value="SDF74704.1"/>
    <property type="molecule type" value="Genomic_DNA"/>
</dbReference>
<keyword evidence="5 7" id="KW-0460">Magnesium</keyword>
<evidence type="ECO:0000256" key="2">
    <source>
        <dbReference type="ARBA" id="ARBA00010231"/>
    </source>
</evidence>
<dbReference type="Gene3D" id="3.40.120.10">
    <property type="entry name" value="Alpha-D-Glucose-1,6-Bisphosphate, subunit A, domain 3"/>
    <property type="match status" value="3"/>
</dbReference>
<dbReference type="Pfam" id="PF02880">
    <property type="entry name" value="PGM_PMM_III"/>
    <property type="match status" value="1"/>
</dbReference>
<dbReference type="PANTHER" id="PTHR43771:SF1">
    <property type="entry name" value="PHOSPHOMANNOMUTASE"/>
    <property type="match status" value="1"/>
</dbReference>
<dbReference type="SUPFAM" id="SSF53738">
    <property type="entry name" value="Phosphoglucomutase, first 3 domains"/>
    <property type="match status" value="3"/>
</dbReference>
<dbReference type="Gene3D" id="3.30.310.50">
    <property type="entry name" value="Alpha-D-phosphohexomutase, C-terminal domain"/>
    <property type="match status" value="1"/>
</dbReference>
<dbReference type="InterPro" id="IPR005843">
    <property type="entry name" value="A-D-PHexomutase_C"/>
</dbReference>
<dbReference type="InterPro" id="IPR005841">
    <property type="entry name" value="Alpha-D-phosphohexomutase_SF"/>
</dbReference>
<accession>A0A1G7NKV5</accession>
<sequence>MFGTSGVRGPVGEEVTAGLALDVGRALATDGAETVVVGRDARDSGRMLTRALVAGLTECGADVVDVGVEATPTVARAVVREGADAGVVVTASHNPAPDNGIKLWTESGRAFGEERNDRIADIVESAAFDFAGHDAIGERRDAEAATDGDARRLHERALRESVAIPADLSVVVDLGNGVGRVTADALHAAGCDVETLNAQRDGRFPGRPSEPTAANCETACEVVAATDADLGVVHDGDADRMMAIDERGRFVGGDALLALFGRREADSDDRVAVPVDTSLLVADALAEVGAEVTYTPVGDAYVAAEAAKPDVAFGGEPSGAWIWPDRTPCPDGPLAACMLTATLGAEGSLAALVDDLPEYPIRRDSVRTEAKSAIVERVGEVAAAEYDDVSTLDGVRVETDAGWFLVRASGTEPLVRITAEARDEGDADALFETARALIDRAATDLD</sequence>
<dbReference type="PROSITE" id="PS00710">
    <property type="entry name" value="PGM_PMM"/>
    <property type="match status" value="1"/>
</dbReference>
<name>A0A1G7NKV5_9EURY</name>
<evidence type="ECO:0000256" key="4">
    <source>
        <dbReference type="ARBA" id="ARBA00022723"/>
    </source>
</evidence>
<comment type="similarity">
    <text evidence="2 7">Belongs to the phosphohexose mutase family.</text>
</comment>
<gene>
    <name evidence="12" type="ORF">SAMN04488067_10816</name>
</gene>
<dbReference type="RefSeq" id="WP_149798909.1">
    <property type="nucleotide sequence ID" value="NZ_FNBO01000008.1"/>
</dbReference>
<evidence type="ECO:0000259" key="8">
    <source>
        <dbReference type="Pfam" id="PF00408"/>
    </source>
</evidence>
<evidence type="ECO:0000256" key="1">
    <source>
        <dbReference type="ARBA" id="ARBA00001946"/>
    </source>
</evidence>
<reference evidence="12 13" key="1">
    <citation type="submission" date="2016-10" db="EMBL/GenBank/DDBJ databases">
        <authorList>
            <person name="Varghese N."/>
            <person name="Submissions S."/>
        </authorList>
    </citation>
    <scope>NUCLEOTIDE SEQUENCE [LARGE SCALE GENOMIC DNA]</scope>
    <source>
        <strain evidence="12 13">CGMCC 1.3527</strain>
    </source>
</reference>
<keyword evidence="4 7" id="KW-0479">Metal-binding</keyword>
<dbReference type="Proteomes" id="UP000324020">
    <property type="component" value="Unassembled WGS sequence"/>
</dbReference>
<proteinExistence type="inferred from homology"/>
<dbReference type="GO" id="GO:0005975">
    <property type="term" value="P:carbohydrate metabolic process"/>
    <property type="evidence" value="ECO:0007669"/>
    <property type="project" value="InterPro"/>
</dbReference>
<feature type="domain" description="Alpha-D-phosphohexomutase alpha/beta/alpha" evidence="9">
    <location>
        <begin position="2"/>
        <end position="127"/>
    </location>
</feature>
<evidence type="ECO:0000256" key="6">
    <source>
        <dbReference type="ARBA" id="ARBA00023235"/>
    </source>
</evidence>
<dbReference type="PANTHER" id="PTHR43771">
    <property type="entry name" value="PHOSPHOMANNOMUTASE"/>
    <property type="match status" value="1"/>
</dbReference>
<dbReference type="InterPro" id="IPR016066">
    <property type="entry name" value="A-D-PHexomutase_CS"/>
</dbReference>
<protein>
    <submittedName>
        <fullName evidence="12">Phosphoglucosamine mutase</fullName>
    </submittedName>
</protein>
<evidence type="ECO:0000259" key="9">
    <source>
        <dbReference type="Pfam" id="PF02878"/>
    </source>
</evidence>
<dbReference type="GO" id="GO:0000287">
    <property type="term" value="F:magnesium ion binding"/>
    <property type="evidence" value="ECO:0007669"/>
    <property type="project" value="InterPro"/>
</dbReference>
<keyword evidence="13" id="KW-1185">Reference proteome</keyword>
<evidence type="ECO:0000256" key="7">
    <source>
        <dbReference type="RuleBase" id="RU004326"/>
    </source>
</evidence>
<keyword evidence="6" id="KW-0413">Isomerase</keyword>